<sequence>MMYSKALVLAALAASASAQMPALLPRKTTAASDSEATSTSPECLSRIQSWSGAIPTPAPALQDAMENNADGSMAESGLPGLCDFGAALPKAQASAFTSYNLDMYSYLSAQSSNLVALAATCSDDMGAPSRVITSQLEELLTVYSSFSAGACKVEATTTAADATTTTGTAGKTTVTSASASATVKVGAASGASGAASSTLITSTADNPAATASDAVSSVASAASSIISSATATPTQNAGARETGMHAMAALAVGLIGAAVAL</sequence>
<accession>A0ACC0D1K6</accession>
<organism evidence="1 2">
    <name type="scientific">Hypoxylon rubiginosum</name>
    <dbReference type="NCBI Taxonomy" id="110542"/>
    <lineage>
        <taxon>Eukaryota</taxon>
        <taxon>Fungi</taxon>
        <taxon>Dikarya</taxon>
        <taxon>Ascomycota</taxon>
        <taxon>Pezizomycotina</taxon>
        <taxon>Sordariomycetes</taxon>
        <taxon>Xylariomycetidae</taxon>
        <taxon>Xylariales</taxon>
        <taxon>Hypoxylaceae</taxon>
        <taxon>Hypoxylon</taxon>
    </lineage>
</organism>
<reference evidence="1 2" key="1">
    <citation type="journal article" date="2022" name="New Phytol.">
        <title>Ecological generalism drives hyperdiversity of secondary metabolite gene clusters in xylarialean endophytes.</title>
        <authorList>
            <person name="Franco M.E.E."/>
            <person name="Wisecaver J.H."/>
            <person name="Arnold A.E."/>
            <person name="Ju Y.M."/>
            <person name="Slot J.C."/>
            <person name="Ahrendt S."/>
            <person name="Moore L.P."/>
            <person name="Eastman K.E."/>
            <person name="Scott K."/>
            <person name="Konkel Z."/>
            <person name="Mondo S.J."/>
            <person name="Kuo A."/>
            <person name="Hayes R.D."/>
            <person name="Haridas S."/>
            <person name="Andreopoulos B."/>
            <person name="Riley R."/>
            <person name="LaButti K."/>
            <person name="Pangilinan J."/>
            <person name="Lipzen A."/>
            <person name="Amirebrahimi M."/>
            <person name="Yan J."/>
            <person name="Adam C."/>
            <person name="Keymanesh K."/>
            <person name="Ng V."/>
            <person name="Louie K."/>
            <person name="Northen T."/>
            <person name="Drula E."/>
            <person name="Henrissat B."/>
            <person name="Hsieh H.M."/>
            <person name="Youens-Clark K."/>
            <person name="Lutzoni F."/>
            <person name="Miadlikowska J."/>
            <person name="Eastwood D.C."/>
            <person name="Hamelin R.C."/>
            <person name="Grigoriev I.V."/>
            <person name="U'Ren J.M."/>
        </authorList>
    </citation>
    <scope>NUCLEOTIDE SEQUENCE [LARGE SCALE GENOMIC DNA]</scope>
    <source>
        <strain evidence="1 2">ER1909</strain>
    </source>
</reference>
<name>A0ACC0D1K6_9PEZI</name>
<evidence type="ECO:0000313" key="2">
    <source>
        <dbReference type="Proteomes" id="UP001497680"/>
    </source>
</evidence>
<protein>
    <submittedName>
        <fullName evidence="1">Uncharacterized protein</fullName>
    </submittedName>
</protein>
<keyword evidence="2" id="KW-1185">Reference proteome</keyword>
<evidence type="ECO:0000313" key="1">
    <source>
        <dbReference type="EMBL" id="KAI6086596.1"/>
    </source>
</evidence>
<dbReference type="EMBL" id="MU394314">
    <property type="protein sequence ID" value="KAI6086596.1"/>
    <property type="molecule type" value="Genomic_DNA"/>
</dbReference>
<proteinExistence type="predicted"/>
<gene>
    <name evidence="1" type="ORF">F4821DRAFT_126524</name>
</gene>
<dbReference type="Proteomes" id="UP001497680">
    <property type="component" value="Unassembled WGS sequence"/>
</dbReference>
<comment type="caution">
    <text evidence="1">The sequence shown here is derived from an EMBL/GenBank/DDBJ whole genome shotgun (WGS) entry which is preliminary data.</text>
</comment>